<evidence type="ECO:0000256" key="1">
    <source>
        <dbReference type="SAM" id="MobiDB-lite"/>
    </source>
</evidence>
<dbReference type="AlphaFoldDB" id="A0A2J6QZT3"/>
<keyword evidence="3" id="KW-1185">Reference proteome</keyword>
<reference evidence="2 3" key="1">
    <citation type="submission" date="2016-04" db="EMBL/GenBank/DDBJ databases">
        <title>A degradative enzymes factory behind the ericoid mycorrhizal symbiosis.</title>
        <authorList>
            <consortium name="DOE Joint Genome Institute"/>
            <person name="Martino E."/>
            <person name="Morin E."/>
            <person name="Grelet G."/>
            <person name="Kuo A."/>
            <person name="Kohler A."/>
            <person name="Daghino S."/>
            <person name="Barry K."/>
            <person name="Choi C."/>
            <person name="Cichocki N."/>
            <person name="Clum A."/>
            <person name="Copeland A."/>
            <person name="Hainaut M."/>
            <person name="Haridas S."/>
            <person name="Labutti K."/>
            <person name="Lindquist E."/>
            <person name="Lipzen A."/>
            <person name="Khouja H.-R."/>
            <person name="Murat C."/>
            <person name="Ohm R."/>
            <person name="Olson A."/>
            <person name="Spatafora J."/>
            <person name="Veneault-Fourrey C."/>
            <person name="Henrissat B."/>
            <person name="Grigoriev I."/>
            <person name="Martin F."/>
            <person name="Perotto S."/>
        </authorList>
    </citation>
    <scope>NUCLEOTIDE SEQUENCE [LARGE SCALE GENOMIC DNA]</scope>
    <source>
        <strain evidence="2 3">F</strain>
    </source>
</reference>
<gene>
    <name evidence="2" type="ORF">L207DRAFT_591204</name>
</gene>
<dbReference type="Proteomes" id="UP000235786">
    <property type="component" value="Unassembled WGS sequence"/>
</dbReference>
<feature type="compositionally biased region" description="Basic and acidic residues" evidence="1">
    <location>
        <begin position="55"/>
        <end position="66"/>
    </location>
</feature>
<evidence type="ECO:0000313" key="3">
    <source>
        <dbReference type="Proteomes" id="UP000235786"/>
    </source>
</evidence>
<dbReference type="EMBL" id="KZ613961">
    <property type="protein sequence ID" value="PMD31775.1"/>
    <property type="molecule type" value="Genomic_DNA"/>
</dbReference>
<name>A0A2J6QZT3_HYAVF</name>
<sequence length="170" mass="19755">MPTISLLVAQERLQFSLSETILETNLKDRLHLRPSSPTQVTEPTRRNLDTASQRNSRDQPNRRDENLQNEMKQVLSYFPSLNSAGMRNTNSSDKLKAFEACVYFRDFVALFDKCEKHFDFRGIGKATGLQVRDENRIVDKWPLRLKRGTSKREFDIMLAFGHVGSERYVE</sequence>
<protein>
    <submittedName>
        <fullName evidence="2">Uncharacterized protein</fullName>
    </submittedName>
</protein>
<organism evidence="2 3">
    <name type="scientific">Hyaloscypha variabilis (strain UAMH 11265 / GT02V1 / F)</name>
    <name type="common">Meliniomyces variabilis</name>
    <dbReference type="NCBI Taxonomy" id="1149755"/>
    <lineage>
        <taxon>Eukaryota</taxon>
        <taxon>Fungi</taxon>
        <taxon>Dikarya</taxon>
        <taxon>Ascomycota</taxon>
        <taxon>Pezizomycotina</taxon>
        <taxon>Leotiomycetes</taxon>
        <taxon>Helotiales</taxon>
        <taxon>Hyaloscyphaceae</taxon>
        <taxon>Hyaloscypha</taxon>
        <taxon>Hyaloscypha variabilis</taxon>
    </lineage>
</organism>
<feature type="region of interest" description="Disordered" evidence="1">
    <location>
        <begin position="32"/>
        <end position="67"/>
    </location>
</feature>
<evidence type="ECO:0000313" key="2">
    <source>
        <dbReference type="EMBL" id="PMD31775.1"/>
    </source>
</evidence>
<dbReference type="OrthoDB" id="5282002at2759"/>
<proteinExistence type="predicted"/>
<accession>A0A2J6QZT3</accession>